<reference evidence="8" key="1">
    <citation type="submission" date="2021-03" db="EMBL/GenBank/DDBJ databases">
        <authorList>
            <person name="Kanchanasin P."/>
            <person name="Saeng-In P."/>
            <person name="Phongsopitanun W."/>
            <person name="Yuki M."/>
            <person name="Kudo T."/>
            <person name="Ohkuma M."/>
            <person name="Tanasupawat S."/>
        </authorList>
    </citation>
    <scope>NUCLEOTIDE SEQUENCE</scope>
    <source>
        <strain evidence="8">GKU 128</strain>
    </source>
</reference>
<feature type="transmembrane region" description="Helical" evidence="6">
    <location>
        <begin position="24"/>
        <end position="41"/>
    </location>
</feature>
<dbReference type="InterPro" id="IPR051784">
    <property type="entry name" value="Nod_factor_ABC_transporter"/>
</dbReference>
<dbReference type="InterPro" id="IPR047817">
    <property type="entry name" value="ABC2_TM_bact-type"/>
</dbReference>
<dbReference type="GO" id="GO:0140359">
    <property type="term" value="F:ABC-type transporter activity"/>
    <property type="evidence" value="ECO:0007669"/>
    <property type="project" value="InterPro"/>
</dbReference>
<feature type="transmembrane region" description="Helical" evidence="6">
    <location>
        <begin position="168"/>
        <end position="186"/>
    </location>
</feature>
<organism evidence="8 9">
    <name type="scientific">Actinomadura barringtoniae</name>
    <dbReference type="NCBI Taxonomy" id="1427535"/>
    <lineage>
        <taxon>Bacteria</taxon>
        <taxon>Bacillati</taxon>
        <taxon>Actinomycetota</taxon>
        <taxon>Actinomycetes</taxon>
        <taxon>Streptosporangiales</taxon>
        <taxon>Thermomonosporaceae</taxon>
        <taxon>Actinomadura</taxon>
    </lineage>
</organism>
<feature type="transmembrane region" description="Helical" evidence="6">
    <location>
        <begin position="137"/>
        <end position="162"/>
    </location>
</feature>
<name>A0A939TA60_9ACTN</name>
<evidence type="ECO:0000256" key="4">
    <source>
        <dbReference type="ARBA" id="ARBA00023136"/>
    </source>
</evidence>
<evidence type="ECO:0000256" key="1">
    <source>
        <dbReference type="ARBA" id="ARBA00004141"/>
    </source>
</evidence>
<evidence type="ECO:0000256" key="5">
    <source>
        <dbReference type="ARBA" id="ARBA00023251"/>
    </source>
</evidence>
<dbReference type="PANTHER" id="PTHR43229">
    <property type="entry name" value="NODULATION PROTEIN J"/>
    <property type="match status" value="1"/>
</dbReference>
<accession>A0A939TA60</accession>
<sequence length="277" mass="29516">MTALRAGIARGLIELRQAFSGGELVAQILWPALTLVAIFFLRDHRFRDSGIKLGSLILPSVLGMFIALGMLLVIQYLTAEREDGTLLRAKATPHGIHAYFIGKLVTTSGAVLAYLAILLVPGAFIVDGLELGAARSWLTLAWVLALGLVATQSIGAVLGSLISSPRGAGLMSLPVLALVSISGIFYPITAMPGWLQAVAQVFPVYWLGLGMRSALLPDAMAGVELGHSWRHLETFGVLGAWAIVGLALAPIVLSRMARRESGSRLAAYRERALRRVG</sequence>
<dbReference type="Proteomes" id="UP000669179">
    <property type="component" value="Unassembled WGS sequence"/>
</dbReference>
<keyword evidence="3 6" id="KW-1133">Transmembrane helix</keyword>
<comment type="subcellular location">
    <subcellularLocation>
        <location evidence="1">Membrane</location>
        <topology evidence="1">Multi-pass membrane protein</topology>
    </subcellularLocation>
</comment>
<dbReference type="GO" id="GO:0046677">
    <property type="term" value="P:response to antibiotic"/>
    <property type="evidence" value="ECO:0007669"/>
    <property type="project" value="UniProtKB-KW"/>
</dbReference>
<keyword evidence="2 6" id="KW-0812">Transmembrane</keyword>
<dbReference type="PIRSF" id="PIRSF006648">
    <property type="entry name" value="DrrB"/>
    <property type="match status" value="1"/>
</dbReference>
<protein>
    <submittedName>
        <fullName evidence="8">ABC transporter permease</fullName>
    </submittedName>
</protein>
<evidence type="ECO:0000259" key="7">
    <source>
        <dbReference type="PROSITE" id="PS51012"/>
    </source>
</evidence>
<keyword evidence="9" id="KW-1185">Reference proteome</keyword>
<comment type="caution">
    <text evidence="8">The sequence shown here is derived from an EMBL/GenBank/DDBJ whole genome shotgun (WGS) entry which is preliminary data.</text>
</comment>
<feature type="transmembrane region" description="Helical" evidence="6">
    <location>
        <begin position="235"/>
        <end position="254"/>
    </location>
</feature>
<dbReference type="InterPro" id="IPR000412">
    <property type="entry name" value="ABC_2_transport"/>
</dbReference>
<dbReference type="EMBL" id="JAGEOJ010000031">
    <property type="protein sequence ID" value="MBO2455049.1"/>
    <property type="molecule type" value="Genomic_DNA"/>
</dbReference>
<dbReference type="RefSeq" id="WP_208263277.1">
    <property type="nucleotide sequence ID" value="NZ_JAGEOJ010000031.1"/>
</dbReference>
<proteinExistence type="predicted"/>
<evidence type="ECO:0000313" key="9">
    <source>
        <dbReference type="Proteomes" id="UP000669179"/>
    </source>
</evidence>
<evidence type="ECO:0000256" key="6">
    <source>
        <dbReference type="SAM" id="Phobius"/>
    </source>
</evidence>
<keyword evidence="4 6" id="KW-0472">Membrane</keyword>
<dbReference type="Pfam" id="PF12698">
    <property type="entry name" value="ABC2_membrane_3"/>
    <property type="match status" value="1"/>
</dbReference>
<feature type="transmembrane region" description="Helical" evidence="6">
    <location>
        <begin position="53"/>
        <end position="78"/>
    </location>
</feature>
<dbReference type="GO" id="GO:0043190">
    <property type="term" value="C:ATP-binding cassette (ABC) transporter complex"/>
    <property type="evidence" value="ECO:0007669"/>
    <property type="project" value="InterPro"/>
</dbReference>
<evidence type="ECO:0000256" key="3">
    <source>
        <dbReference type="ARBA" id="ARBA00022989"/>
    </source>
</evidence>
<dbReference type="InterPro" id="IPR013525">
    <property type="entry name" value="ABC2_TM"/>
</dbReference>
<dbReference type="AlphaFoldDB" id="A0A939TA60"/>
<dbReference type="PROSITE" id="PS51012">
    <property type="entry name" value="ABC_TM2"/>
    <property type="match status" value="1"/>
</dbReference>
<gene>
    <name evidence="8" type="ORF">J4573_48735</name>
</gene>
<evidence type="ECO:0000256" key="2">
    <source>
        <dbReference type="ARBA" id="ARBA00022692"/>
    </source>
</evidence>
<feature type="domain" description="ABC transmembrane type-2" evidence="7">
    <location>
        <begin position="22"/>
        <end position="256"/>
    </location>
</feature>
<keyword evidence="5" id="KW-0046">Antibiotic resistance</keyword>
<evidence type="ECO:0000313" key="8">
    <source>
        <dbReference type="EMBL" id="MBO2455049.1"/>
    </source>
</evidence>
<feature type="transmembrane region" description="Helical" evidence="6">
    <location>
        <begin position="98"/>
        <end position="125"/>
    </location>
</feature>
<dbReference type="PANTHER" id="PTHR43229:SF2">
    <property type="entry name" value="NODULATION PROTEIN J"/>
    <property type="match status" value="1"/>
</dbReference>